<feature type="compositionally biased region" description="Basic and acidic residues" evidence="1">
    <location>
        <begin position="147"/>
        <end position="165"/>
    </location>
</feature>
<evidence type="ECO:0000313" key="2">
    <source>
        <dbReference type="EMBL" id="KPZ21537.1"/>
    </source>
</evidence>
<dbReference type="AlphaFoldDB" id="A0A0N8TGB6"/>
<name>A0A0N8TGB6_9PSED</name>
<dbReference type="RefSeq" id="WP_080718933.1">
    <property type="nucleotide sequence ID" value="NZ_JYHK01000054.1"/>
</dbReference>
<accession>A0A0N8TGB6</accession>
<gene>
    <name evidence="2" type="ORF">ALO40_03911</name>
</gene>
<organism evidence="2 3">
    <name type="scientific">Pseudomonas syringae pv. viburni</name>
    <dbReference type="NCBI Taxonomy" id="251703"/>
    <lineage>
        <taxon>Bacteria</taxon>
        <taxon>Pseudomonadati</taxon>
        <taxon>Pseudomonadota</taxon>
        <taxon>Gammaproteobacteria</taxon>
        <taxon>Pseudomonadales</taxon>
        <taxon>Pseudomonadaceae</taxon>
        <taxon>Pseudomonas</taxon>
    </lineage>
</organism>
<reference evidence="2 3" key="1">
    <citation type="submission" date="2015-09" db="EMBL/GenBank/DDBJ databases">
        <title>Genome announcement of multiple Pseudomonas syringae strains.</title>
        <authorList>
            <person name="Thakur S."/>
            <person name="Wang P.W."/>
            <person name="Gong Y."/>
            <person name="Weir B.S."/>
            <person name="Guttman D.S."/>
        </authorList>
    </citation>
    <scope>NUCLEOTIDE SEQUENCE [LARGE SCALE GENOMIC DNA]</scope>
    <source>
        <strain evidence="2 3">ICMP3963</strain>
    </source>
</reference>
<comment type="caution">
    <text evidence="2">The sequence shown here is derived from an EMBL/GenBank/DDBJ whole genome shotgun (WGS) entry which is preliminary data.</text>
</comment>
<feature type="region of interest" description="Disordered" evidence="1">
    <location>
        <begin position="132"/>
        <end position="165"/>
    </location>
</feature>
<proteinExistence type="predicted"/>
<sequence length="165" mass="17957">MIKEIEALMVHWGEQVRERGHGGGLGSQMGAIIEWGGAPPRGTPGSRILGNAGCGIDHIASEVGAAVAELERSGQAPLARLARDRYCTQTTVREQMRSAGIAEGADRTYRNWVARLHRQVLVILKARTRAHRGLPPDRQSSVQLPRSVRESDSLRPLGQHDRSSG</sequence>
<protein>
    <submittedName>
        <fullName evidence="2">Uncharacterized protein</fullName>
    </submittedName>
</protein>
<dbReference type="PATRIC" id="fig|251703.9.peg.5455"/>
<dbReference type="Proteomes" id="UP000050317">
    <property type="component" value="Unassembled WGS sequence"/>
</dbReference>
<evidence type="ECO:0000313" key="3">
    <source>
        <dbReference type="Proteomes" id="UP000050317"/>
    </source>
</evidence>
<evidence type="ECO:0000256" key="1">
    <source>
        <dbReference type="SAM" id="MobiDB-lite"/>
    </source>
</evidence>
<dbReference type="EMBL" id="LJRR01000097">
    <property type="protein sequence ID" value="KPZ21537.1"/>
    <property type="molecule type" value="Genomic_DNA"/>
</dbReference>